<dbReference type="Proteomes" id="UP000216446">
    <property type="component" value="Unassembled WGS sequence"/>
</dbReference>
<feature type="transmembrane region" description="Helical" evidence="1">
    <location>
        <begin position="42"/>
        <end position="64"/>
    </location>
</feature>
<sequence length="70" mass="7391">MNDAPPPYEKLVLGFGTALAALAYAYWTAVGMDRGEGWTSTPAVRALFILGASAVLALVLRLAVRINSNP</sequence>
<dbReference type="EMBL" id="MQWB01000001">
    <property type="protein sequence ID" value="OZC02151.1"/>
    <property type="molecule type" value="Genomic_DNA"/>
</dbReference>
<proteinExistence type="predicted"/>
<evidence type="ECO:0000313" key="2">
    <source>
        <dbReference type="EMBL" id="OZC02151.1"/>
    </source>
</evidence>
<accession>A0A259TWQ5</accession>
<keyword evidence="1" id="KW-0812">Transmembrane</keyword>
<comment type="caution">
    <text evidence="2">The sequence shown here is derived from an EMBL/GenBank/DDBJ whole genome shotgun (WGS) entry which is preliminary data.</text>
</comment>
<feature type="transmembrane region" description="Helical" evidence="1">
    <location>
        <begin position="12"/>
        <end position="30"/>
    </location>
</feature>
<dbReference type="AlphaFoldDB" id="A0A259TWQ5"/>
<keyword evidence="1" id="KW-1133">Transmembrane helix</keyword>
<reference evidence="2 3" key="1">
    <citation type="submission" date="2016-11" db="EMBL/GenBank/DDBJ databases">
        <title>Study of marine rhodopsin-containing bacteria.</title>
        <authorList>
            <person name="Yoshizawa S."/>
            <person name="Kumagai Y."/>
            <person name="Kogure K."/>
        </authorList>
    </citation>
    <scope>NUCLEOTIDE SEQUENCE [LARGE SCALE GENOMIC DNA]</scope>
    <source>
        <strain evidence="2 3">SG-29</strain>
    </source>
</reference>
<gene>
    <name evidence="2" type="ORF">BSZ36_03610</name>
</gene>
<name>A0A259TWQ5_9BACT</name>
<protein>
    <submittedName>
        <fullName evidence="2">Uncharacterized protein</fullName>
    </submittedName>
</protein>
<keyword evidence="3" id="KW-1185">Reference proteome</keyword>
<evidence type="ECO:0000313" key="3">
    <source>
        <dbReference type="Proteomes" id="UP000216446"/>
    </source>
</evidence>
<evidence type="ECO:0000256" key="1">
    <source>
        <dbReference type="SAM" id="Phobius"/>
    </source>
</evidence>
<dbReference type="InParanoid" id="A0A259TWQ5"/>
<organism evidence="2 3">
    <name type="scientific">Rubricoccus marinus</name>
    <dbReference type="NCBI Taxonomy" id="716817"/>
    <lineage>
        <taxon>Bacteria</taxon>
        <taxon>Pseudomonadati</taxon>
        <taxon>Rhodothermota</taxon>
        <taxon>Rhodothermia</taxon>
        <taxon>Rhodothermales</taxon>
        <taxon>Rubricoccaceae</taxon>
        <taxon>Rubricoccus</taxon>
    </lineage>
</organism>
<keyword evidence="1" id="KW-0472">Membrane</keyword>
<dbReference type="RefSeq" id="WP_094546100.1">
    <property type="nucleotide sequence ID" value="NZ_MQWB01000001.1"/>
</dbReference>